<dbReference type="InterPro" id="IPR014717">
    <property type="entry name" value="Transl_elong_EF1B/ribsomal_bS6"/>
</dbReference>
<dbReference type="GO" id="GO:0043107">
    <property type="term" value="P:type IV pilus-dependent motility"/>
    <property type="evidence" value="ECO:0007669"/>
    <property type="project" value="InterPro"/>
</dbReference>
<dbReference type="InterPro" id="IPR007445">
    <property type="entry name" value="PilO"/>
</dbReference>
<dbReference type="Gene3D" id="3.30.70.60">
    <property type="match status" value="1"/>
</dbReference>
<dbReference type="GO" id="GO:0043683">
    <property type="term" value="P:type IV pilus assembly"/>
    <property type="evidence" value="ECO:0007669"/>
    <property type="project" value="InterPro"/>
</dbReference>
<feature type="transmembrane region" description="Helical" evidence="2">
    <location>
        <begin position="30"/>
        <end position="53"/>
    </location>
</feature>
<proteinExistence type="predicted"/>
<gene>
    <name evidence="3" type="ORF">UX85_C0001G0064</name>
</gene>
<organism evidence="3 4">
    <name type="scientific">Candidatus Beckwithbacteria bacterium GW2011_GWB1_47_15</name>
    <dbReference type="NCBI Taxonomy" id="1618371"/>
    <lineage>
        <taxon>Bacteria</taxon>
        <taxon>Candidatus Beckwithiibacteriota</taxon>
    </lineage>
</organism>
<keyword evidence="2" id="KW-1133">Transmembrane helix</keyword>
<name>A0A0G1UVV4_9BACT</name>
<keyword evidence="1" id="KW-0175">Coiled coil</keyword>
<sequence>MKLTTRVNRGGYSAYWRRLRTLSQAPSAKVSGLVSLTIFTVAFFGLFAILPTFRTIAELTREIDDAKAVNSSLAKKIKALENAEEVYSQALPRLTLIDAVVPGGPEFDRLAWQIQWLGADSGVNITSGSFGGFPLLSTKESSELSQIEMELTVQGDYGAIKNFLADLTKIDRLVAINEVNITSKGSQGVQVVTANIQALAYFLPGGEND</sequence>
<evidence type="ECO:0000256" key="2">
    <source>
        <dbReference type="SAM" id="Phobius"/>
    </source>
</evidence>
<dbReference type="AlphaFoldDB" id="A0A0G1UVV4"/>
<dbReference type="EMBL" id="LCNT01000001">
    <property type="protein sequence ID" value="KKU61850.1"/>
    <property type="molecule type" value="Genomic_DNA"/>
</dbReference>
<feature type="coiled-coil region" evidence="1">
    <location>
        <begin position="56"/>
        <end position="83"/>
    </location>
</feature>
<evidence type="ECO:0000256" key="1">
    <source>
        <dbReference type="SAM" id="Coils"/>
    </source>
</evidence>
<dbReference type="Pfam" id="PF04350">
    <property type="entry name" value="PilO"/>
    <property type="match status" value="1"/>
</dbReference>
<keyword evidence="2" id="KW-0472">Membrane</keyword>
<evidence type="ECO:0000313" key="3">
    <source>
        <dbReference type="EMBL" id="KKU61850.1"/>
    </source>
</evidence>
<protein>
    <submittedName>
        <fullName evidence="3">Uncharacterized protein</fullName>
    </submittedName>
</protein>
<reference evidence="3 4" key="1">
    <citation type="journal article" date="2015" name="Nature">
        <title>rRNA introns, odd ribosomes, and small enigmatic genomes across a large radiation of phyla.</title>
        <authorList>
            <person name="Brown C.T."/>
            <person name="Hug L.A."/>
            <person name="Thomas B.C."/>
            <person name="Sharon I."/>
            <person name="Castelle C.J."/>
            <person name="Singh A."/>
            <person name="Wilkins M.J."/>
            <person name="Williams K.H."/>
            <person name="Banfield J.F."/>
        </authorList>
    </citation>
    <scope>NUCLEOTIDE SEQUENCE [LARGE SCALE GENOMIC DNA]</scope>
</reference>
<dbReference type="Proteomes" id="UP000033860">
    <property type="component" value="Unassembled WGS sequence"/>
</dbReference>
<keyword evidence="2" id="KW-0812">Transmembrane</keyword>
<accession>A0A0G1UVV4</accession>
<evidence type="ECO:0000313" key="4">
    <source>
        <dbReference type="Proteomes" id="UP000033860"/>
    </source>
</evidence>
<comment type="caution">
    <text evidence="3">The sequence shown here is derived from an EMBL/GenBank/DDBJ whole genome shotgun (WGS) entry which is preliminary data.</text>
</comment>